<reference evidence="4" key="4">
    <citation type="submission" date="2025-09" db="UniProtKB">
        <authorList>
            <consortium name="Ensembl"/>
        </authorList>
    </citation>
    <scope>IDENTIFICATION</scope>
</reference>
<accession>H2XKB6</accession>
<dbReference type="STRING" id="7719.ENSCINP00000030098"/>
<dbReference type="HOGENOM" id="CLU_1357405_0_0_1"/>
<dbReference type="Pfam" id="PF13863">
    <property type="entry name" value="DUF4200"/>
    <property type="match status" value="1"/>
</dbReference>
<dbReference type="AlphaFoldDB" id="H2XKB6"/>
<dbReference type="PANTHER" id="PTHR21683:SF18">
    <property type="entry name" value="COILED-COIL DOMAIN-CONTAINING PROTEIN 42 HOMOLOG"/>
    <property type="match status" value="1"/>
</dbReference>
<dbReference type="OMA" id="KCEATRE"/>
<proteinExistence type="predicted"/>
<evidence type="ECO:0000313" key="5">
    <source>
        <dbReference type="Proteomes" id="UP000008144"/>
    </source>
</evidence>
<feature type="coiled-coil region" evidence="2">
    <location>
        <begin position="137"/>
        <end position="168"/>
    </location>
</feature>
<dbReference type="EMBL" id="EAAA01002798">
    <property type="status" value="NOT_ANNOTATED_CDS"/>
    <property type="molecule type" value="Genomic_DNA"/>
</dbReference>
<reference evidence="4" key="3">
    <citation type="submission" date="2025-08" db="UniProtKB">
        <authorList>
            <consortium name="Ensembl"/>
        </authorList>
    </citation>
    <scope>IDENTIFICATION</scope>
</reference>
<dbReference type="Proteomes" id="UP000008144">
    <property type="component" value="Chromosome 9"/>
</dbReference>
<name>H2XKB6_CIOIN</name>
<organism evidence="4 5">
    <name type="scientific">Ciona intestinalis</name>
    <name type="common">Transparent sea squirt</name>
    <name type="synonym">Ascidia intestinalis</name>
    <dbReference type="NCBI Taxonomy" id="7719"/>
    <lineage>
        <taxon>Eukaryota</taxon>
        <taxon>Metazoa</taxon>
        <taxon>Chordata</taxon>
        <taxon>Tunicata</taxon>
        <taxon>Ascidiacea</taxon>
        <taxon>Phlebobranchia</taxon>
        <taxon>Cionidae</taxon>
        <taxon>Ciona</taxon>
    </lineage>
</organism>
<reference evidence="4" key="2">
    <citation type="journal article" date="2008" name="Genome Biol.">
        <title>Improved genome assembly and evidence-based global gene model set for the chordate Ciona intestinalis: new insight into intron and operon populations.</title>
        <authorList>
            <person name="Satou Y."/>
            <person name="Mineta K."/>
            <person name="Ogasawara M."/>
            <person name="Sasakura Y."/>
            <person name="Shoguchi E."/>
            <person name="Ueno K."/>
            <person name="Yamada L."/>
            <person name="Matsumoto J."/>
            <person name="Wasserscheid J."/>
            <person name="Dewar K."/>
            <person name="Wiley G.B."/>
            <person name="Macmil S.L."/>
            <person name="Roe B.A."/>
            <person name="Zeller R.W."/>
            <person name="Hastings K.E."/>
            <person name="Lemaire P."/>
            <person name="Lindquist E."/>
            <person name="Endo T."/>
            <person name="Hotta K."/>
            <person name="Inaba K."/>
        </authorList>
    </citation>
    <scope>NUCLEOTIDE SEQUENCE [LARGE SCALE GENOMIC DNA]</scope>
    <source>
        <strain evidence="4">wild type</strain>
    </source>
</reference>
<keyword evidence="5" id="KW-1185">Reference proteome</keyword>
<dbReference type="GO" id="GO:0005856">
    <property type="term" value="C:cytoskeleton"/>
    <property type="evidence" value="ECO:0007669"/>
    <property type="project" value="UniProtKB-ARBA"/>
</dbReference>
<keyword evidence="1 2" id="KW-0175">Coiled coil</keyword>
<evidence type="ECO:0000256" key="1">
    <source>
        <dbReference type="ARBA" id="ARBA00023054"/>
    </source>
</evidence>
<dbReference type="Ensembl" id="ENSCINT00000034212.1">
    <property type="protein sequence ID" value="ENSCINP00000030098.1"/>
    <property type="gene ID" value="ENSCING00000021689.1"/>
</dbReference>
<evidence type="ECO:0000259" key="3">
    <source>
        <dbReference type="Pfam" id="PF13863"/>
    </source>
</evidence>
<evidence type="ECO:0000256" key="2">
    <source>
        <dbReference type="SAM" id="Coils"/>
    </source>
</evidence>
<sequence>MPLTATSNEMYHLNLEPQKKNVFVTQLNDRPEEDDDIRRFPVVQETADQLVENGINTLQKTSLLRKAVEMEVVDKELAEKREEFRIRMEKNKNKEDLLRKRQEKIKERVAKFDKFLKDNDAKRSRALRKYQIEVKDNKLKTKQLQDYLRELEFARKNKEDLVKKLQSHKKFEDYMMQVIDALPENYLEMTGENMIHSVIQRYEGLSATHQALITKNLRLAEEMEEGNRELEQMKQEREE</sequence>
<dbReference type="InterPro" id="IPR051147">
    <property type="entry name" value="CFAP_domain-containing"/>
</dbReference>
<feature type="domain" description="DUF4200" evidence="3">
    <location>
        <begin position="63"/>
        <end position="180"/>
    </location>
</feature>
<dbReference type="InParanoid" id="H2XKB6"/>
<dbReference type="GeneTree" id="ENSGT00940000153110"/>
<dbReference type="InterPro" id="IPR025252">
    <property type="entry name" value="DUF4200"/>
</dbReference>
<protein>
    <recommendedName>
        <fullName evidence="3">DUF4200 domain-containing protein</fullName>
    </recommendedName>
</protein>
<reference evidence="5" key="1">
    <citation type="journal article" date="2002" name="Science">
        <title>The draft genome of Ciona intestinalis: insights into chordate and vertebrate origins.</title>
        <authorList>
            <person name="Dehal P."/>
            <person name="Satou Y."/>
            <person name="Campbell R.K."/>
            <person name="Chapman J."/>
            <person name="Degnan B."/>
            <person name="De Tomaso A."/>
            <person name="Davidson B."/>
            <person name="Di Gregorio A."/>
            <person name="Gelpke M."/>
            <person name="Goodstein D.M."/>
            <person name="Harafuji N."/>
            <person name="Hastings K.E."/>
            <person name="Ho I."/>
            <person name="Hotta K."/>
            <person name="Huang W."/>
            <person name="Kawashima T."/>
            <person name="Lemaire P."/>
            <person name="Martinez D."/>
            <person name="Meinertzhagen I.A."/>
            <person name="Necula S."/>
            <person name="Nonaka M."/>
            <person name="Putnam N."/>
            <person name="Rash S."/>
            <person name="Saiga H."/>
            <person name="Satake M."/>
            <person name="Terry A."/>
            <person name="Yamada L."/>
            <person name="Wang H.G."/>
            <person name="Awazu S."/>
            <person name="Azumi K."/>
            <person name="Boore J."/>
            <person name="Branno M."/>
            <person name="Chin-Bow S."/>
            <person name="DeSantis R."/>
            <person name="Doyle S."/>
            <person name="Francino P."/>
            <person name="Keys D.N."/>
            <person name="Haga S."/>
            <person name="Hayashi H."/>
            <person name="Hino K."/>
            <person name="Imai K.S."/>
            <person name="Inaba K."/>
            <person name="Kano S."/>
            <person name="Kobayashi K."/>
            <person name="Kobayashi M."/>
            <person name="Lee B.I."/>
            <person name="Makabe K.W."/>
            <person name="Manohar C."/>
            <person name="Matassi G."/>
            <person name="Medina M."/>
            <person name="Mochizuki Y."/>
            <person name="Mount S."/>
            <person name="Morishita T."/>
            <person name="Miura S."/>
            <person name="Nakayama A."/>
            <person name="Nishizaka S."/>
            <person name="Nomoto H."/>
            <person name="Ohta F."/>
            <person name="Oishi K."/>
            <person name="Rigoutsos I."/>
            <person name="Sano M."/>
            <person name="Sasaki A."/>
            <person name="Sasakura Y."/>
            <person name="Shoguchi E."/>
            <person name="Shin-i T."/>
            <person name="Spagnuolo A."/>
            <person name="Stainier D."/>
            <person name="Suzuki M.M."/>
            <person name="Tassy O."/>
            <person name="Takatori N."/>
            <person name="Tokuoka M."/>
            <person name="Yagi K."/>
            <person name="Yoshizaki F."/>
            <person name="Wada S."/>
            <person name="Zhang C."/>
            <person name="Hyatt P.D."/>
            <person name="Larimer F."/>
            <person name="Detter C."/>
            <person name="Doggett N."/>
            <person name="Glavina T."/>
            <person name="Hawkins T."/>
            <person name="Richardson P."/>
            <person name="Lucas S."/>
            <person name="Kohara Y."/>
            <person name="Levine M."/>
            <person name="Satoh N."/>
            <person name="Rokhsar D.S."/>
        </authorList>
    </citation>
    <scope>NUCLEOTIDE SEQUENCE [LARGE SCALE GENOMIC DNA]</scope>
</reference>
<dbReference type="PANTHER" id="PTHR21683">
    <property type="entry name" value="COILED-COIL DOMAIN-CONTAINING PROTEIN 42 LIKE-2-LIKE-RELATED"/>
    <property type="match status" value="1"/>
</dbReference>
<evidence type="ECO:0000313" key="4">
    <source>
        <dbReference type="Ensembl" id="ENSCINP00000030098.1"/>
    </source>
</evidence>